<gene>
    <name evidence="1" type="ORF">Wenmar_00174</name>
</gene>
<reference evidence="1 2" key="1">
    <citation type="submission" date="2013-01" db="EMBL/GenBank/DDBJ databases">
        <authorList>
            <person name="Fiebig A."/>
            <person name="Goeker M."/>
            <person name="Klenk H.-P.P."/>
        </authorList>
    </citation>
    <scope>NUCLEOTIDE SEQUENCE [LARGE SCALE GENOMIC DNA]</scope>
    <source>
        <strain evidence="1 2">DSM 24838</strain>
    </source>
</reference>
<dbReference type="EMBL" id="AONG01000003">
    <property type="protein sequence ID" value="KIQ70800.1"/>
    <property type="molecule type" value="Genomic_DNA"/>
</dbReference>
<dbReference type="STRING" id="1123501.Wenmar_00174"/>
<proteinExistence type="predicted"/>
<organism evidence="1 2">
    <name type="scientific">Wenxinia marina DSM 24838</name>
    <dbReference type="NCBI Taxonomy" id="1123501"/>
    <lineage>
        <taxon>Bacteria</taxon>
        <taxon>Pseudomonadati</taxon>
        <taxon>Pseudomonadota</taxon>
        <taxon>Alphaproteobacteria</taxon>
        <taxon>Rhodobacterales</taxon>
        <taxon>Roseobacteraceae</taxon>
        <taxon>Wenxinia</taxon>
    </lineage>
</organism>
<keyword evidence="2" id="KW-1185">Reference proteome</keyword>
<protein>
    <submittedName>
        <fullName evidence="1">Uncharacterized protein</fullName>
    </submittedName>
</protein>
<dbReference type="AlphaFoldDB" id="A0A0D0NRF9"/>
<evidence type="ECO:0000313" key="2">
    <source>
        <dbReference type="Proteomes" id="UP000035100"/>
    </source>
</evidence>
<comment type="caution">
    <text evidence="1">The sequence shown here is derived from an EMBL/GenBank/DDBJ whole genome shotgun (WGS) entry which is preliminary data.</text>
</comment>
<dbReference type="Proteomes" id="UP000035100">
    <property type="component" value="Unassembled WGS sequence"/>
</dbReference>
<accession>A0A0D0NRF9</accession>
<evidence type="ECO:0000313" key="1">
    <source>
        <dbReference type="EMBL" id="KIQ70800.1"/>
    </source>
</evidence>
<name>A0A0D0NRF9_9RHOB</name>
<sequence>MAERRDGDTVACDLDYRVVAGPGHASPLGLRQIAATLTYQGGALSSIAIRAAGFTLTIRRQ</sequence>